<dbReference type="RefSeq" id="WP_117679960.1">
    <property type="nucleotide sequence ID" value="NZ_CAJJKC010000012.1"/>
</dbReference>
<proteinExistence type="predicted"/>
<evidence type="ECO:0000313" key="1">
    <source>
        <dbReference type="EMBL" id="RGL09559.1"/>
    </source>
</evidence>
<dbReference type="GO" id="GO:0006355">
    <property type="term" value="P:regulation of DNA-templated transcription"/>
    <property type="evidence" value="ECO:0007669"/>
    <property type="project" value="InterPro"/>
</dbReference>
<sequence length="104" mass="11219">MALIQTTVDDDVKARADAVFSRSGLTSAMAMRVMITQVANSGISPFDGLFSTPASRIYSSDIRTAMLREEAIEAGLIPDDSFDATEMPQEILDMLGVTEDQVSI</sequence>
<dbReference type="InterPro" id="IPR007337">
    <property type="entry name" value="RelB/DinJ"/>
</dbReference>
<dbReference type="InterPro" id="IPR013321">
    <property type="entry name" value="Arc_rbn_hlx_hlx"/>
</dbReference>
<dbReference type="AlphaFoldDB" id="A0A2V2CZ08"/>
<name>A0A2V2CZ08_9ACTN</name>
<dbReference type="EMBL" id="QSRJ01000009">
    <property type="protein sequence ID" value="RGL09559.1"/>
    <property type="molecule type" value="Genomic_DNA"/>
</dbReference>
<protein>
    <submittedName>
        <fullName evidence="1">Acyl carrier protein</fullName>
    </submittedName>
</protein>
<reference evidence="1 2" key="1">
    <citation type="submission" date="2018-08" db="EMBL/GenBank/DDBJ databases">
        <title>A genome reference for cultivated species of the human gut microbiota.</title>
        <authorList>
            <person name="Zou Y."/>
            <person name="Xue W."/>
            <person name="Luo G."/>
        </authorList>
    </citation>
    <scope>NUCLEOTIDE SEQUENCE [LARGE SCALE GENOMIC DNA]</scope>
    <source>
        <strain evidence="1 2">TF08-14</strain>
    </source>
</reference>
<gene>
    <name evidence="1" type="ORF">DXC81_08175</name>
</gene>
<organism evidence="1 2">
    <name type="scientific">Collinsella tanakaei</name>
    <dbReference type="NCBI Taxonomy" id="626935"/>
    <lineage>
        <taxon>Bacteria</taxon>
        <taxon>Bacillati</taxon>
        <taxon>Actinomycetota</taxon>
        <taxon>Coriobacteriia</taxon>
        <taxon>Coriobacteriales</taxon>
        <taxon>Coriobacteriaceae</taxon>
        <taxon>Collinsella</taxon>
    </lineage>
</organism>
<dbReference type="Pfam" id="PF04221">
    <property type="entry name" value="RelB"/>
    <property type="match status" value="1"/>
</dbReference>
<accession>A0A2V2CZ08</accession>
<dbReference type="Proteomes" id="UP000260943">
    <property type="component" value="Unassembled WGS sequence"/>
</dbReference>
<dbReference type="Gene3D" id="1.10.1220.10">
    <property type="entry name" value="Met repressor-like"/>
    <property type="match status" value="1"/>
</dbReference>
<evidence type="ECO:0000313" key="2">
    <source>
        <dbReference type="Proteomes" id="UP000260943"/>
    </source>
</evidence>
<comment type="caution">
    <text evidence="1">The sequence shown here is derived from an EMBL/GenBank/DDBJ whole genome shotgun (WGS) entry which is preliminary data.</text>
</comment>